<comment type="similarity">
    <text evidence="2">Belongs to the DSH family.</text>
</comment>
<dbReference type="CDD" id="cd04371">
    <property type="entry name" value="DEP"/>
    <property type="match status" value="1"/>
</dbReference>
<dbReference type="InterPro" id="IPR001478">
    <property type="entry name" value="PDZ"/>
</dbReference>
<dbReference type="SUPFAM" id="SSF46785">
    <property type="entry name" value="Winged helix' DNA-binding domain"/>
    <property type="match status" value="1"/>
</dbReference>
<feature type="domain" description="DIX" evidence="8">
    <location>
        <begin position="35"/>
        <end position="118"/>
    </location>
</feature>
<reference evidence="9" key="1">
    <citation type="submission" date="2020-09" db="EMBL/GenBank/DDBJ databases">
        <authorList>
            <person name="Kikuchi T."/>
        </authorList>
    </citation>
    <scope>NUCLEOTIDE SEQUENCE</scope>
    <source>
        <strain evidence="9">SH1</strain>
    </source>
</reference>
<evidence type="ECO:0000256" key="3">
    <source>
        <dbReference type="ARBA" id="ARBA00022490"/>
    </source>
</evidence>
<dbReference type="GO" id="GO:0060070">
    <property type="term" value="P:canonical Wnt signaling pathway"/>
    <property type="evidence" value="ECO:0007669"/>
    <property type="project" value="TreeGrafter"/>
</dbReference>
<dbReference type="AlphaFoldDB" id="A0A811KCF8"/>
<keyword evidence="4" id="KW-0879">Wnt signaling pathway</keyword>
<comment type="caution">
    <text evidence="9">The sequence shown here is derived from an EMBL/GenBank/DDBJ whole genome shotgun (WGS) entry which is preliminary data.</text>
</comment>
<dbReference type="GO" id="GO:0005829">
    <property type="term" value="C:cytosol"/>
    <property type="evidence" value="ECO:0007669"/>
    <property type="project" value="TreeGrafter"/>
</dbReference>
<evidence type="ECO:0000256" key="5">
    <source>
        <dbReference type="SAM" id="MobiDB-lite"/>
    </source>
</evidence>
<protein>
    <recommendedName>
        <fullName evidence="11">PDZ domain-containing protein</fullName>
    </recommendedName>
</protein>
<dbReference type="InterPro" id="IPR015506">
    <property type="entry name" value="Dsh/Dvl-rel"/>
</dbReference>
<dbReference type="SUPFAM" id="SSF50156">
    <property type="entry name" value="PDZ domain-like"/>
    <property type="match status" value="1"/>
</dbReference>
<evidence type="ECO:0000259" key="8">
    <source>
        <dbReference type="PROSITE" id="PS50841"/>
    </source>
</evidence>
<proteinExistence type="inferred from homology"/>
<evidence type="ECO:0000256" key="4">
    <source>
        <dbReference type="PROSITE-ProRule" id="PRU00069"/>
    </source>
</evidence>
<dbReference type="InterPro" id="IPR036388">
    <property type="entry name" value="WH-like_DNA-bd_sf"/>
</dbReference>
<dbReference type="Proteomes" id="UP000614601">
    <property type="component" value="Unassembled WGS sequence"/>
</dbReference>
<dbReference type="InterPro" id="IPR000591">
    <property type="entry name" value="DEP_dom"/>
</dbReference>
<dbReference type="InterPro" id="IPR036034">
    <property type="entry name" value="PDZ_sf"/>
</dbReference>
<feature type="domain" description="PDZ" evidence="6">
    <location>
        <begin position="220"/>
        <end position="292"/>
    </location>
</feature>
<feature type="domain" description="DEP" evidence="7">
    <location>
        <begin position="460"/>
        <end position="534"/>
    </location>
</feature>
<evidence type="ECO:0000256" key="1">
    <source>
        <dbReference type="ARBA" id="ARBA00004496"/>
    </source>
</evidence>
<dbReference type="PANTHER" id="PTHR10878:SF25">
    <property type="entry name" value="SEGMENT POLARITY PROTEIN DISHEVELLED"/>
    <property type="match status" value="1"/>
</dbReference>
<evidence type="ECO:0000313" key="10">
    <source>
        <dbReference type="Proteomes" id="UP000614601"/>
    </source>
</evidence>
<dbReference type="Gene3D" id="1.10.10.10">
    <property type="entry name" value="Winged helix-like DNA-binding domain superfamily/Winged helix DNA-binding domain"/>
    <property type="match status" value="1"/>
</dbReference>
<dbReference type="OrthoDB" id="5876003at2759"/>
<sequence length="580" mass="65514">MCDSTLETTGFTDGPPTLFPAELEAGFEEEEKPKPKETTIYYYWEQDPSLFRTTIPVAPHKLTLAHLKCALNMTNIKCFMMKMDPNVKHKVKMDIQDEDQILEPDEDGNFIFYFMKFDEDLQGGTLRRSKYKKQAPKPVMVHPKKPAQIIRPPQPKQYQNPEVISDDSSSYDDDSGDITSISRISERRRTRRPRNRRAWSPSFMSTTMETDVSVSVNLYTVSLNPIPEVPFGLNVVVRENGKQQTLTVGSLAPGSCVALDGRILPGHIIIEVNKEPLADYTAKQGLKILTDAVDRATRTRGQVQLTLASPMELPTYFQPPDESIHPIDTAAWVQCTNRAIGLDTENQHYRDFTESYSQGFKGYGRGFEFGKGEYGKNDADFGKHGADFAKNGADFMKNGPEFSRHQNSESKFYSIENMDFKQPTGTWPSSGVGSSIVSSNPERYGLETPATVIVQAMLDPRHGVPKTNDNQHLLNINNGFLGQHIINWLSDNVNGLDDSETCARYAENLINNKFLVPITTSKSFSRHGFYTVNFDLLPRNGHNTLRRGVLQEIKPAMDDTIMDRKGKGCFFFCMKKNKRK</sequence>
<feature type="region of interest" description="Disordered" evidence="5">
    <location>
        <begin position="129"/>
        <end position="178"/>
    </location>
</feature>
<dbReference type="PROSITE" id="PS50841">
    <property type="entry name" value="DIX"/>
    <property type="match status" value="1"/>
</dbReference>
<dbReference type="Pfam" id="PF00778">
    <property type="entry name" value="DIX"/>
    <property type="match status" value="1"/>
</dbReference>
<dbReference type="EMBL" id="CAJFDH010000002">
    <property type="protein sequence ID" value="CAD5213011.1"/>
    <property type="molecule type" value="Genomic_DNA"/>
</dbReference>
<evidence type="ECO:0008006" key="11">
    <source>
        <dbReference type="Google" id="ProtNLM"/>
    </source>
</evidence>
<keyword evidence="3" id="KW-0963">Cytoplasm</keyword>
<dbReference type="Pfam" id="PF00595">
    <property type="entry name" value="PDZ"/>
    <property type="match status" value="1"/>
</dbReference>
<dbReference type="PANTHER" id="PTHR10878">
    <property type="entry name" value="SEGMENT POLARITY PROTEIN DISHEVELLED"/>
    <property type="match status" value="1"/>
</dbReference>
<name>A0A811KCF8_9BILA</name>
<organism evidence="9 10">
    <name type="scientific">Bursaphelenchus okinawaensis</name>
    <dbReference type="NCBI Taxonomy" id="465554"/>
    <lineage>
        <taxon>Eukaryota</taxon>
        <taxon>Metazoa</taxon>
        <taxon>Ecdysozoa</taxon>
        <taxon>Nematoda</taxon>
        <taxon>Chromadorea</taxon>
        <taxon>Rhabditida</taxon>
        <taxon>Tylenchina</taxon>
        <taxon>Tylenchomorpha</taxon>
        <taxon>Aphelenchoidea</taxon>
        <taxon>Aphelenchoididae</taxon>
        <taxon>Bursaphelenchus</taxon>
    </lineage>
</organism>
<dbReference type="InterPro" id="IPR038207">
    <property type="entry name" value="DIX_dom_sf"/>
</dbReference>
<dbReference type="InterPro" id="IPR036390">
    <property type="entry name" value="WH_DNA-bd_sf"/>
</dbReference>
<evidence type="ECO:0000259" key="6">
    <source>
        <dbReference type="PROSITE" id="PS50106"/>
    </source>
</evidence>
<keyword evidence="10" id="KW-1185">Reference proteome</keyword>
<dbReference type="EMBL" id="CAJFCW020000002">
    <property type="protein sequence ID" value="CAG9098648.1"/>
    <property type="molecule type" value="Genomic_DNA"/>
</dbReference>
<evidence type="ECO:0000313" key="9">
    <source>
        <dbReference type="EMBL" id="CAD5213011.1"/>
    </source>
</evidence>
<dbReference type="InterPro" id="IPR001158">
    <property type="entry name" value="DIX"/>
</dbReference>
<dbReference type="GO" id="GO:0035556">
    <property type="term" value="P:intracellular signal transduction"/>
    <property type="evidence" value="ECO:0007669"/>
    <property type="project" value="InterPro"/>
</dbReference>
<evidence type="ECO:0000259" key="7">
    <source>
        <dbReference type="PROSITE" id="PS50186"/>
    </source>
</evidence>
<dbReference type="Proteomes" id="UP000783686">
    <property type="component" value="Unassembled WGS sequence"/>
</dbReference>
<accession>A0A811KCF8</accession>
<comment type="subcellular location">
    <subcellularLocation>
        <location evidence="1">Cytoplasm</location>
    </subcellularLocation>
</comment>
<gene>
    <name evidence="9" type="ORF">BOKJ2_LOCUS4812</name>
</gene>
<dbReference type="GO" id="GO:0005109">
    <property type="term" value="F:frizzled binding"/>
    <property type="evidence" value="ECO:0007669"/>
    <property type="project" value="TreeGrafter"/>
</dbReference>
<dbReference type="Gene3D" id="2.30.42.10">
    <property type="match status" value="1"/>
</dbReference>
<dbReference type="PROSITE" id="PS50106">
    <property type="entry name" value="PDZ"/>
    <property type="match status" value="1"/>
</dbReference>
<dbReference type="SMART" id="SM00021">
    <property type="entry name" value="DAX"/>
    <property type="match status" value="1"/>
</dbReference>
<evidence type="ECO:0000256" key="2">
    <source>
        <dbReference type="ARBA" id="ARBA00008735"/>
    </source>
</evidence>
<dbReference type="PROSITE" id="PS50186">
    <property type="entry name" value="DEP"/>
    <property type="match status" value="1"/>
</dbReference>
<dbReference type="Gene3D" id="2.40.240.130">
    <property type="match status" value="1"/>
</dbReference>